<comment type="caution">
    <text evidence="1">The sequence shown here is derived from an EMBL/GenBank/DDBJ whole genome shotgun (WGS) entry which is preliminary data.</text>
</comment>
<dbReference type="AlphaFoldDB" id="A0A2J8Y5Q4"/>
<accession>A0A2J8Y5Q4</accession>
<organism evidence="1">
    <name type="scientific">Pongo abelii</name>
    <name type="common">Sumatran orangutan</name>
    <name type="synonym">Pongo pygmaeus abelii</name>
    <dbReference type="NCBI Taxonomy" id="9601"/>
    <lineage>
        <taxon>Eukaryota</taxon>
        <taxon>Metazoa</taxon>
        <taxon>Chordata</taxon>
        <taxon>Craniata</taxon>
        <taxon>Vertebrata</taxon>
        <taxon>Euteleostomi</taxon>
        <taxon>Mammalia</taxon>
        <taxon>Eutheria</taxon>
        <taxon>Euarchontoglires</taxon>
        <taxon>Primates</taxon>
        <taxon>Haplorrhini</taxon>
        <taxon>Catarrhini</taxon>
        <taxon>Hominidae</taxon>
        <taxon>Pongo</taxon>
    </lineage>
</organism>
<evidence type="ECO:0000313" key="1">
    <source>
        <dbReference type="EMBL" id="PNJ89591.1"/>
    </source>
</evidence>
<reference evidence="1" key="1">
    <citation type="submission" date="2017-12" db="EMBL/GenBank/DDBJ databases">
        <title>High-resolution comparative analysis of great ape genomes.</title>
        <authorList>
            <person name="Pollen A."/>
            <person name="Hastie A."/>
            <person name="Hormozdiari F."/>
            <person name="Dougherty M."/>
            <person name="Liu R."/>
            <person name="Chaisson M."/>
            <person name="Hoppe E."/>
            <person name="Hill C."/>
            <person name="Pang A."/>
            <person name="Hillier L."/>
            <person name="Baker C."/>
            <person name="Armstrong J."/>
            <person name="Shendure J."/>
            <person name="Paten B."/>
            <person name="Wilson R."/>
            <person name="Chao H."/>
            <person name="Schneider V."/>
            <person name="Ventura M."/>
            <person name="Kronenberg Z."/>
            <person name="Murali S."/>
            <person name="Gordon D."/>
            <person name="Cantsilieris S."/>
            <person name="Munson K."/>
            <person name="Nelson B."/>
            <person name="Raja A."/>
            <person name="Underwood J."/>
            <person name="Diekhans M."/>
            <person name="Fiddes I."/>
            <person name="Haussler D."/>
            <person name="Eichler E."/>
        </authorList>
    </citation>
    <scope>NUCLEOTIDE SEQUENCE [LARGE SCALE GENOMIC DNA]</scope>
    <source>
        <strain evidence="1">Susie</strain>
    </source>
</reference>
<dbReference type="EMBL" id="NDHI03003279">
    <property type="protein sequence ID" value="PNJ89591.1"/>
    <property type="molecule type" value="Genomic_DNA"/>
</dbReference>
<sequence>MEDPFEMGFYHVTQAGLELLDSSDPRLASQSAGIRGVSHCTR</sequence>
<protein>
    <submittedName>
        <fullName evidence="1">PHACTR4 isoform 3</fullName>
    </submittedName>
</protein>
<proteinExistence type="predicted"/>
<gene>
    <name evidence="1" type="ORF">CR201_G0015894</name>
</gene>
<dbReference type="PRINTS" id="PR02045">
    <property type="entry name" value="F138DOMAIN"/>
</dbReference>
<name>A0A2J8Y5Q4_PONAB</name>
<feature type="non-terminal residue" evidence="1">
    <location>
        <position position="42"/>
    </location>
</feature>